<dbReference type="KEGG" id="cyt:cce_0655"/>
<dbReference type="InterPro" id="IPR007111">
    <property type="entry name" value="NACHT_NTPase"/>
</dbReference>
<feature type="domain" description="NACHT" evidence="1">
    <location>
        <begin position="179"/>
        <end position="301"/>
    </location>
</feature>
<dbReference type="eggNOG" id="COG5635">
    <property type="taxonomic scope" value="Bacteria"/>
</dbReference>
<dbReference type="HOGENOM" id="CLU_016337_1_0_3"/>
<reference evidence="2 3" key="1">
    <citation type="journal article" date="2008" name="Proc. Natl. Acad. Sci. U.S.A.">
        <title>The genome of Cyanothece 51142, a unicellular diazotrophic cyanobacterium important in the marine nitrogen cycle.</title>
        <authorList>
            <person name="Welsh E.A."/>
            <person name="Liberton M."/>
            <person name="Stoeckel J."/>
            <person name="Loh T."/>
            <person name="Elvitigala T."/>
            <person name="Wang C."/>
            <person name="Wollam A."/>
            <person name="Fulton R.S."/>
            <person name="Clifton S.W."/>
            <person name="Jacobs J.M."/>
            <person name="Aurora R."/>
            <person name="Ghosh B.K."/>
            <person name="Sherman L.A."/>
            <person name="Smith R.D."/>
            <person name="Wilson R.K."/>
            <person name="Pakrasi H.B."/>
        </authorList>
    </citation>
    <scope>NUCLEOTIDE SEQUENCE [LARGE SCALE GENOMIC DNA]</scope>
    <source>
        <strain evidence="3">ATCC 51142 / BH68</strain>
    </source>
</reference>
<dbReference type="InterPro" id="IPR027417">
    <property type="entry name" value="P-loop_NTPase"/>
</dbReference>
<dbReference type="OrthoDB" id="448481at2"/>
<dbReference type="Pfam" id="PF05729">
    <property type="entry name" value="NACHT"/>
    <property type="match status" value="1"/>
</dbReference>
<keyword evidence="3" id="KW-1185">Reference proteome</keyword>
<dbReference type="PROSITE" id="PS50837">
    <property type="entry name" value="NACHT"/>
    <property type="match status" value="1"/>
</dbReference>
<name>B1WQ84_CROS5</name>
<dbReference type="Gene3D" id="3.40.50.300">
    <property type="entry name" value="P-loop containing nucleotide triphosphate hydrolases"/>
    <property type="match status" value="1"/>
</dbReference>
<dbReference type="PANTHER" id="PTHR46844">
    <property type="entry name" value="SLR5058 PROTEIN"/>
    <property type="match status" value="1"/>
</dbReference>
<dbReference type="SUPFAM" id="SSF52540">
    <property type="entry name" value="P-loop containing nucleoside triphosphate hydrolases"/>
    <property type="match status" value="1"/>
</dbReference>
<dbReference type="STRING" id="43989.cce_0655"/>
<dbReference type="InterPro" id="IPR054501">
    <property type="entry name" value="NCH2"/>
</dbReference>
<dbReference type="Proteomes" id="UP000001203">
    <property type="component" value="Chromosome circular"/>
</dbReference>
<dbReference type="InterPro" id="IPR001387">
    <property type="entry name" value="Cro/C1-type_HTH"/>
</dbReference>
<evidence type="ECO:0000259" key="1">
    <source>
        <dbReference type="PROSITE" id="PS50837"/>
    </source>
</evidence>
<evidence type="ECO:0000313" key="2">
    <source>
        <dbReference type="EMBL" id="ACB50006.1"/>
    </source>
</evidence>
<dbReference type="PANTHER" id="PTHR46844:SF1">
    <property type="entry name" value="SLR5058 PROTEIN"/>
    <property type="match status" value="1"/>
</dbReference>
<gene>
    <name evidence="2" type="ordered locus">cce_0655</name>
</gene>
<evidence type="ECO:0000313" key="3">
    <source>
        <dbReference type="Proteomes" id="UP000001203"/>
    </source>
</evidence>
<dbReference type="AlphaFoldDB" id="B1WQ84"/>
<dbReference type="RefSeq" id="WP_009545903.1">
    <property type="nucleotide sequence ID" value="NC_010546.1"/>
</dbReference>
<proteinExistence type="predicted"/>
<protein>
    <recommendedName>
        <fullName evidence="1">NACHT domain-containing protein</fullName>
    </recommendedName>
</protein>
<dbReference type="EMBL" id="CP000806">
    <property type="protein sequence ID" value="ACB50006.1"/>
    <property type="molecule type" value="Genomic_DNA"/>
</dbReference>
<dbReference type="Pfam" id="PF22727">
    <property type="entry name" value="NCH2"/>
    <property type="match status" value="1"/>
</dbReference>
<organism evidence="2 3">
    <name type="scientific">Crocosphaera subtropica (strain ATCC 51142 / BH68)</name>
    <name type="common">Cyanothece sp. (strain ATCC 51142)</name>
    <dbReference type="NCBI Taxonomy" id="43989"/>
    <lineage>
        <taxon>Bacteria</taxon>
        <taxon>Bacillati</taxon>
        <taxon>Cyanobacteriota</taxon>
        <taxon>Cyanophyceae</taxon>
        <taxon>Oscillatoriophycideae</taxon>
        <taxon>Chroococcales</taxon>
        <taxon>Aphanothecaceae</taxon>
        <taxon>Crocosphaera</taxon>
        <taxon>Crocosphaera subtropica</taxon>
    </lineage>
</organism>
<accession>B1WQ84</accession>
<sequence>MSNRSLSATSEGIEAAKKVLASKGWTQEYLAGEVGLSSRQSIWKFLSGRPVSRPIFKEICFKLNLDWENIAGLPDAVPLVANSQGTPHSLEVSELVSVMRSRVQNAITTQCSVLQSSFELTQPPLEKIYTKTSFYLQPNYQRWLEVSDLESSFAQFDSFRLSKPYSNTVFDRELLSKQDKLVILGKPGAGKTTFLQYLALQCNQGKYRQDLIPCFIQLRSEWMEDNEQVINLEKYLIDYGKNCGLSHQQITILLEAGKFLLLLDGLDEVPQQYREILCQNIQLFFQDFYHNSIIITSRSSAQKFHFKGFNYVEIADFDYNKIKYFAQQWFIVTSNTKAEGKKKARQFLEQLNSPENEAIRELAVTPILLNLLCSVFKERAKFPRQRAKLYEAGLDILLQRWDCSRGIKRDDFYHDLPLVDKRKLLSKIAAATFSERRYFFEGREIQEIIEDYLCNFCNFKEDIESLWLTSEAILKSIEIQHGVLVERAKDVYSFSHLTFQEYFTARHILASDSQSLENKLINLAEKITDDSWQEVILLTVNMLPKADNFLLKIKDVIDNVAEQNIKLQHCLKFLNEKVESMNLPYQKSAVRAFYFTLFNHRDFNLALSLDSQFAYQNKLSKEIKLDSSLARGFIDSLNLVKYPNIKHFLSLCLSLEIEQKFKLEPDFLEEFRNLKSQLPDLEQGKEKIISWWKTQGQEWVETFRTLLINHRKICYDWQLREQEKALWNQFYNSNVFLVKCLQGEGNISSTVKKEIESTLLLPRTII</sequence>
<dbReference type="CDD" id="cd00093">
    <property type="entry name" value="HTH_XRE"/>
    <property type="match status" value="1"/>
</dbReference>